<dbReference type="FunFam" id="3.40.50.300:FF:000830">
    <property type="entry name" value="Endonuclease MutS2"/>
    <property type="match status" value="1"/>
</dbReference>
<protein>
    <submittedName>
        <fullName evidence="10">Endonuclease MutS2</fullName>
        <ecNumber evidence="10">3.1.-.-</ecNumber>
    </submittedName>
</protein>
<dbReference type="InterPro" id="IPR000432">
    <property type="entry name" value="DNA_mismatch_repair_MutS_C"/>
</dbReference>
<dbReference type="InterPro" id="IPR027417">
    <property type="entry name" value="P-loop_NTPase"/>
</dbReference>
<dbReference type="NCBIfam" id="TIGR01069">
    <property type="entry name" value="mutS2"/>
    <property type="match status" value="1"/>
</dbReference>
<dbReference type="GO" id="GO:0004519">
    <property type="term" value="F:endonuclease activity"/>
    <property type="evidence" value="ECO:0007669"/>
    <property type="project" value="UniProtKB-KW"/>
</dbReference>
<keyword evidence="1" id="KW-0699">rRNA-binding</keyword>
<dbReference type="PROSITE" id="PS00486">
    <property type="entry name" value="DNA_MISMATCH_REPAIR_2"/>
    <property type="match status" value="1"/>
</dbReference>
<dbReference type="KEGG" id="agv:OJF2_56860"/>
<dbReference type="Proteomes" id="UP000324233">
    <property type="component" value="Chromosome"/>
</dbReference>
<evidence type="ECO:0000259" key="9">
    <source>
        <dbReference type="PROSITE" id="PS00486"/>
    </source>
</evidence>
<dbReference type="GO" id="GO:0030983">
    <property type="term" value="F:mismatched DNA binding"/>
    <property type="evidence" value="ECO:0007669"/>
    <property type="project" value="InterPro"/>
</dbReference>
<dbReference type="Pfam" id="PF00488">
    <property type="entry name" value="MutS_V"/>
    <property type="match status" value="1"/>
</dbReference>
<dbReference type="InterPro" id="IPR005747">
    <property type="entry name" value="MutS2"/>
</dbReference>
<accession>A0A5B9WAQ0</accession>
<dbReference type="SUPFAM" id="SSF52540">
    <property type="entry name" value="P-loop containing nucleoside triphosphate hydrolases"/>
    <property type="match status" value="1"/>
</dbReference>
<feature type="coiled-coil region" evidence="7">
    <location>
        <begin position="144"/>
        <end position="171"/>
    </location>
</feature>
<keyword evidence="10" id="KW-0540">Nuclease</keyword>
<dbReference type="OrthoDB" id="9808166at2"/>
<feature type="coiled-coil region" evidence="7">
    <location>
        <begin position="572"/>
        <end position="617"/>
    </location>
</feature>
<feature type="region of interest" description="Disordered" evidence="8">
    <location>
        <begin position="323"/>
        <end position="359"/>
    </location>
</feature>
<dbReference type="SMART" id="SM00533">
    <property type="entry name" value="MUTSd"/>
    <property type="match status" value="1"/>
</dbReference>
<keyword evidence="10" id="KW-0255">Endonuclease</keyword>
<organism evidence="10 11">
    <name type="scientific">Aquisphaera giovannonii</name>
    <dbReference type="NCBI Taxonomy" id="406548"/>
    <lineage>
        <taxon>Bacteria</taxon>
        <taxon>Pseudomonadati</taxon>
        <taxon>Planctomycetota</taxon>
        <taxon>Planctomycetia</taxon>
        <taxon>Isosphaerales</taxon>
        <taxon>Isosphaeraceae</taxon>
        <taxon>Aquisphaera</taxon>
    </lineage>
</organism>
<dbReference type="EC" id="3.1.-.-" evidence="10"/>
<evidence type="ECO:0000256" key="2">
    <source>
        <dbReference type="ARBA" id="ARBA00022741"/>
    </source>
</evidence>
<evidence type="ECO:0000256" key="8">
    <source>
        <dbReference type="SAM" id="MobiDB-lite"/>
    </source>
</evidence>
<evidence type="ECO:0000313" key="11">
    <source>
        <dbReference type="Proteomes" id="UP000324233"/>
    </source>
</evidence>
<dbReference type="AlphaFoldDB" id="A0A5B9WAQ0"/>
<evidence type="ECO:0000256" key="7">
    <source>
        <dbReference type="SAM" id="Coils"/>
    </source>
</evidence>
<reference evidence="10 11" key="1">
    <citation type="submission" date="2019-08" db="EMBL/GenBank/DDBJ databases">
        <title>Deep-cultivation of Planctomycetes and their phenomic and genomic characterization uncovers novel biology.</title>
        <authorList>
            <person name="Wiegand S."/>
            <person name="Jogler M."/>
            <person name="Boedeker C."/>
            <person name="Pinto D."/>
            <person name="Vollmers J."/>
            <person name="Rivas-Marin E."/>
            <person name="Kohn T."/>
            <person name="Peeters S.H."/>
            <person name="Heuer A."/>
            <person name="Rast P."/>
            <person name="Oberbeckmann S."/>
            <person name="Bunk B."/>
            <person name="Jeske O."/>
            <person name="Meyerdierks A."/>
            <person name="Storesund J.E."/>
            <person name="Kallscheuer N."/>
            <person name="Luecker S."/>
            <person name="Lage O.M."/>
            <person name="Pohl T."/>
            <person name="Merkel B.J."/>
            <person name="Hornburger P."/>
            <person name="Mueller R.-W."/>
            <person name="Bruemmer F."/>
            <person name="Labrenz M."/>
            <person name="Spormann A.M."/>
            <person name="Op den Camp H."/>
            <person name="Overmann J."/>
            <person name="Amann R."/>
            <person name="Jetten M.S.M."/>
            <person name="Mascher T."/>
            <person name="Medema M.H."/>
            <person name="Devos D.P."/>
            <person name="Kaster A.-K."/>
            <person name="Ovreas L."/>
            <person name="Rohde M."/>
            <person name="Galperin M.Y."/>
            <person name="Jogler C."/>
        </authorList>
    </citation>
    <scope>NUCLEOTIDE SEQUENCE [LARGE SCALE GENOMIC DNA]</scope>
    <source>
        <strain evidence="10 11">OJF2</strain>
    </source>
</reference>
<dbReference type="InterPro" id="IPR007696">
    <property type="entry name" value="DNA_mismatch_repair_MutS_core"/>
</dbReference>
<evidence type="ECO:0000256" key="4">
    <source>
        <dbReference type="ARBA" id="ARBA00022840"/>
    </source>
</evidence>
<evidence type="ECO:0000256" key="5">
    <source>
        <dbReference type="ARBA" id="ARBA00022884"/>
    </source>
</evidence>
<keyword evidence="2" id="KW-0547">Nucleotide-binding</keyword>
<evidence type="ECO:0000313" key="10">
    <source>
        <dbReference type="EMBL" id="QEH37101.1"/>
    </source>
</evidence>
<evidence type="ECO:0000256" key="1">
    <source>
        <dbReference type="ARBA" id="ARBA00022730"/>
    </source>
</evidence>
<dbReference type="EMBL" id="CP042997">
    <property type="protein sequence ID" value="QEH37101.1"/>
    <property type="molecule type" value="Genomic_DNA"/>
</dbReference>
<keyword evidence="11" id="KW-1185">Reference proteome</keyword>
<keyword evidence="7" id="KW-0175">Coiled coil</keyword>
<dbReference type="GO" id="GO:0006298">
    <property type="term" value="P:mismatch repair"/>
    <property type="evidence" value="ECO:0007669"/>
    <property type="project" value="InterPro"/>
</dbReference>
<evidence type="ECO:0000256" key="6">
    <source>
        <dbReference type="ARBA" id="ARBA00023125"/>
    </source>
</evidence>
<dbReference type="SUPFAM" id="SSF48334">
    <property type="entry name" value="DNA repair protein MutS, domain III"/>
    <property type="match status" value="1"/>
</dbReference>
<proteinExistence type="predicted"/>
<dbReference type="GO" id="GO:0005524">
    <property type="term" value="F:ATP binding"/>
    <property type="evidence" value="ECO:0007669"/>
    <property type="project" value="UniProtKB-KW"/>
</dbReference>
<dbReference type="GO" id="GO:0016887">
    <property type="term" value="F:ATP hydrolysis activity"/>
    <property type="evidence" value="ECO:0007669"/>
    <property type="project" value="InterPro"/>
</dbReference>
<gene>
    <name evidence="10" type="primary">mutS2_2</name>
    <name evidence="10" type="ORF">OJF2_56860</name>
</gene>
<feature type="domain" description="DNA mismatch repair proteins mutS family" evidence="9">
    <location>
        <begin position="455"/>
        <end position="471"/>
    </location>
</feature>
<dbReference type="RefSeq" id="WP_148596704.1">
    <property type="nucleotide sequence ID" value="NZ_CP042997.1"/>
</dbReference>
<keyword evidence="3 10" id="KW-0378">Hydrolase</keyword>
<dbReference type="InterPro" id="IPR036187">
    <property type="entry name" value="DNA_mismatch_repair_MutS_sf"/>
</dbReference>
<dbReference type="GO" id="GO:0019843">
    <property type="term" value="F:rRNA binding"/>
    <property type="evidence" value="ECO:0007669"/>
    <property type="project" value="UniProtKB-KW"/>
</dbReference>
<dbReference type="Gene3D" id="1.10.1420.10">
    <property type="match status" value="2"/>
</dbReference>
<dbReference type="Gene3D" id="3.40.50.300">
    <property type="entry name" value="P-loop containing nucleotide triphosphate hydrolases"/>
    <property type="match status" value="1"/>
</dbReference>
<keyword evidence="6" id="KW-0238">DNA-binding</keyword>
<evidence type="ECO:0000256" key="3">
    <source>
        <dbReference type="ARBA" id="ARBA00022801"/>
    </source>
</evidence>
<dbReference type="PIRSF" id="PIRSF005814">
    <property type="entry name" value="MutS_YshD"/>
    <property type="match status" value="1"/>
</dbReference>
<dbReference type="GO" id="GO:0045910">
    <property type="term" value="P:negative regulation of DNA recombination"/>
    <property type="evidence" value="ECO:0007669"/>
    <property type="project" value="InterPro"/>
</dbReference>
<feature type="region of interest" description="Disordered" evidence="8">
    <location>
        <begin position="671"/>
        <end position="703"/>
    </location>
</feature>
<sequence length="703" mass="77053">MDSHTLDLLEFDRIRLLLASRAACSLGKEAARGLAPMVDPGSIHEELALTTEMVEAIRSRITPPLGGLHDIRPHVQRAQVGAMLEPEELAEVAETLRAIGYLDQWLVRVGDQFPRLGGLRHGVGEFSGVATTIDGCLDSRAKILDTASRRLSALRREIGQAEERIQDTLRRMLRSPEIKRYLRYPNFTMVGHHYVLPISKEHRGEVQGSVQRTSATNETVYIEPAAISEQSAQLSYLRSREAKEIRRVLRWLSAQVGHVADSLLDTLRILAHLDLIHARARLSYDYEMVAPDMNLEGRLVLRQARHPLLEAIFRKDPALEASAQVDRPPATPPDSPPADAVTSAGPGLDPPPGLPATSRRTVVPVDVHLGVRFRTLVVTGPNTGGKTVALKTVGLLAAMAQSGLHIPAAEGSQLPVFDDVLADIGDEQSLEQSLSTFSSHVRRISQVLSKSTERSLVLLDELGAGTDPAEGAALGWAILDEIDSIGCDAIVTTHIGELKSYAMSNGRAENAAVEFDVETLQPRYRLHIGDVGQSNALRIARRLGLPEHIVGRAEGYQEKHQGSSSAPEWELIQKLRKEAEDARQAALAAQAEAERTREALAQRLADLQREAEREESIADARARLQQGDRVVVPRLGYDRPGRIVKLDPRKKTATVAIGHVTWDVAIDELIPQAARTPDEASRNPAAPPRGGRPKVFRSLDEFE</sequence>
<dbReference type="PANTHER" id="PTHR48466">
    <property type="entry name" value="OS10G0509000 PROTEIN-RELATED"/>
    <property type="match status" value="1"/>
</dbReference>
<name>A0A5B9WAQ0_9BACT</name>
<dbReference type="PANTHER" id="PTHR48466:SF2">
    <property type="entry name" value="OS10G0509000 PROTEIN"/>
    <property type="match status" value="1"/>
</dbReference>
<dbReference type="SMART" id="SM00534">
    <property type="entry name" value="MUTSac"/>
    <property type="match status" value="1"/>
</dbReference>
<dbReference type="GO" id="GO:0140664">
    <property type="term" value="F:ATP-dependent DNA damage sensor activity"/>
    <property type="evidence" value="ECO:0007669"/>
    <property type="project" value="InterPro"/>
</dbReference>
<keyword evidence="4" id="KW-0067">ATP-binding</keyword>
<keyword evidence="5" id="KW-0694">RNA-binding</keyword>
<feature type="compositionally biased region" description="Low complexity" evidence="8">
    <location>
        <begin position="337"/>
        <end position="347"/>
    </location>
</feature>
<dbReference type="InterPro" id="IPR045076">
    <property type="entry name" value="MutS"/>
</dbReference>